<feature type="compositionally biased region" description="Basic residues" evidence="1">
    <location>
        <begin position="137"/>
        <end position="148"/>
    </location>
</feature>
<feature type="compositionally biased region" description="Basic residues" evidence="1">
    <location>
        <begin position="71"/>
        <end position="83"/>
    </location>
</feature>
<feature type="compositionally biased region" description="Basic and acidic residues" evidence="1">
    <location>
        <begin position="197"/>
        <end position="218"/>
    </location>
</feature>
<feature type="region of interest" description="Disordered" evidence="1">
    <location>
        <begin position="1"/>
        <end position="218"/>
    </location>
</feature>
<feature type="compositionally biased region" description="Basic and acidic residues" evidence="1">
    <location>
        <begin position="173"/>
        <end position="182"/>
    </location>
</feature>
<proteinExistence type="predicted"/>
<dbReference type="AlphaFoldDB" id="A0A6J4VHX1"/>
<feature type="non-terminal residue" evidence="2">
    <location>
        <position position="305"/>
    </location>
</feature>
<accession>A0A6J4VHX1</accession>
<sequence>DDPQGRFPRHLPLSGLADRRGDRRGARGGVARAGRAPDRAGDPRVQPARQHRGDRLPHRRAAGRPGARDPRCRRRAGAGRARRLGPLDRRRAATGRGAGRVGGGRPDRDVADAVPGVARGDRALLPHDRRGGAGPRRPLHQSGTRRGRRDAGDRRGAEPSAEYPLRQGCLRAHRADPRDPQSRGRPRQGLQCVGAHPDGRLPTRWRRLDGRPGLRHPAPERRALRPRARGALGRGIRAAAPALAAERAVREVFPRGVHQGRARTARLRGRRAARAAGAARASGGGGDSCGAGGVGRGRVRGSCWV</sequence>
<evidence type="ECO:0000256" key="1">
    <source>
        <dbReference type="SAM" id="MobiDB-lite"/>
    </source>
</evidence>
<name>A0A6J4VHX1_9BACT</name>
<dbReference type="EMBL" id="CADCWN010000205">
    <property type="protein sequence ID" value="CAA9576785.1"/>
    <property type="molecule type" value="Genomic_DNA"/>
</dbReference>
<protein>
    <submittedName>
        <fullName evidence="2">Dihydrodipicolinate synthase family protein bll7272</fullName>
    </submittedName>
</protein>
<gene>
    <name evidence="2" type="ORF">AVDCRST_MAG18-2640</name>
</gene>
<feature type="non-terminal residue" evidence="2">
    <location>
        <position position="1"/>
    </location>
</feature>
<organism evidence="2">
    <name type="scientific">uncultured Thermomicrobiales bacterium</name>
    <dbReference type="NCBI Taxonomy" id="1645740"/>
    <lineage>
        <taxon>Bacteria</taxon>
        <taxon>Pseudomonadati</taxon>
        <taxon>Thermomicrobiota</taxon>
        <taxon>Thermomicrobia</taxon>
        <taxon>Thermomicrobiales</taxon>
        <taxon>environmental samples</taxon>
    </lineage>
</organism>
<feature type="compositionally biased region" description="Basic and acidic residues" evidence="1">
    <location>
        <begin position="119"/>
        <end position="131"/>
    </location>
</feature>
<reference evidence="2" key="1">
    <citation type="submission" date="2020-02" db="EMBL/GenBank/DDBJ databases">
        <authorList>
            <person name="Meier V. D."/>
        </authorList>
    </citation>
    <scope>NUCLEOTIDE SEQUENCE</scope>
    <source>
        <strain evidence="2">AVDCRST_MAG18</strain>
    </source>
</reference>
<evidence type="ECO:0000313" key="2">
    <source>
        <dbReference type="EMBL" id="CAA9576785.1"/>
    </source>
</evidence>